<evidence type="ECO:0000256" key="1">
    <source>
        <dbReference type="SAM" id="MobiDB-lite"/>
    </source>
</evidence>
<dbReference type="AlphaFoldDB" id="A0A0L0G7Y5"/>
<name>A0A0L0G7Y5_9EUKA</name>
<keyword evidence="4" id="KW-1185">Reference proteome</keyword>
<dbReference type="RefSeq" id="XP_014158936.1">
    <property type="nucleotide sequence ID" value="XM_014303461.1"/>
</dbReference>
<dbReference type="GeneID" id="25903263"/>
<feature type="region of interest" description="Disordered" evidence="1">
    <location>
        <begin position="48"/>
        <end position="85"/>
    </location>
</feature>
<keyword evidence="2" id="KW-0472">Membrane</keyword>
<accession>A0A0L0G7Y5</accession>
<dbReference type="Proteomes" id="UP000054560">
    <property type="component" value="Unassembled WGS sequence"/>
</dbReference>
<gene>
    <name evidence="3" type="ORF">SARC_02759</name>
</gene>
<evidence type="ECO:0000256" key="2">
    <source>
        <dbReference type="SAM" id="Phobius"/>
    </source>
</evidence>
<feature type="transmembrane region" description="Helical" evidence="2">
    <location>
        <begin position="104"/>
        <end position="125"/>
    </location>
</feature>
<keyword evidence="2" id="KW-1133">Transmembrane helix</keyword>
<evidence type="ECO:0008006" key="5">
    <source>
        <dbReference type="Google" id="ProtNLM"/>
    </source>
</evidence>
<keyword evidence="2" id="KW-0812">Transmembrane</keyword>
<proteinExistence type="predicted"/>
<organism evidence="3 4">
    <name type="scientific">Sphaeroforma arctica JP610</name>
    <dbReference type="NCBI Taxonomy" id="667725"/>
    <lineage>
        <taxon>Eukaryota</taxon>
        <taxon>Ichthyosporea</taxon>
        <taxon>Ichthyophonida</taxon>
        <taxon>Sphaeroforma</taxon>
    </lineage>
</organism>
<dbReference type="EMBL" id="KQ241724">
    <property type="protein sequence ID" value="KNC85034.1"/>
    <property type="molecule type" value="Genomic_DNA"/>
</dbReference>
<protein>
    <recommendedName>
        <fullName evidence="5">DUF1279 domain-containing protein</fullName>
    </recommendedName>
</protein>
<reference evidence="3 4" key="1">
    <citation type="submission" date="2011-02" db="EMBL/GenBank/DDBJ databases">
        <title>The Genome Sequence of Sphaeroforma arctica JP610.</title>
        <authorList>
            <consortium name="The Broad Institute Genome Sequencing Platform"/>
            <person name="Russ C."/>
            <person name="Cuomo C."/>
            <person name="Young S.K."/>
            <person name="Zeng Q."/>
            <person name="Gargeya S."/>
            <person name="Alvarado L."/>
            <person name="Berlin A."/>
            <person name="Chapman S.B."/>
            <person name="Chen Z."/>
            <person name="Freedman E."/>
            <person name="Gellesch M."/>
            <person name="Goldberg J."/>
            <person name="Griggs A."/>
            <person name="Gujja S."/>
            <person name="Heilman E."/>
            <person name="Heiman D."/>
            <person name="Howarth C."/>
            <person name="Mehta T."/>
            <person name="Neiman D."/>
            <person name="Pearson M."/>
            <person name="Roberts A."/>
            <person name="Saif S."/>
            <person name="Shea T."/>
            <person name="Shenoy N."/>
            <person name="Sisk P."/>
            <person name="Stolte C."/>
            <person name="Sykes S."/>
            <person name="White J."/>
            <person name="Yandava C."/>
            <person name="Burger G."/>
            <person name="Gray M.W."/>
            <person name="Holland P.W.H."/>
            <person name="King N."/>
            <person name="Lang F.B.F."/>
            <person name="Roger A.J."/>
            <person name="Ruiz-Trillo I."/>
            <person name="Haas B."/>
            <person name="Nusbaum C."/>
            <person name="Birren B."/>
        </authorList>
    </citation>
    <scope>NUCLEOTIDE SEQUENCE [LARGE SCALE GENOMIC DNA]</scope>
    <source>
        <strain evidence="3 4">JP610</strain>
    </source>
</reference>
<evidence type="ECO:0000313" key="3">
    <source>
        <dbReference type="EMBL" id="KNC85034.1"/>
    </source>
</evidence>
<evidence type="ECO:0000313" key="4">
    <source>
        <dbReference type="Proteomes" id="UP000054560"/>
    </source>
</evidence>
<sequence length="187" mass="19731">MAFVLSRPFRRLRLPLELLVAKGIATAFPAVAQIKISLLYRSAMPASRDESGADDAKKGSTATGSTLASDERDHPQPPPSTSTLFGAARRAGTRLVETIDKYGAAYMVGSRLVGTTIVFGIYGSLHLGLDVESILHALGLADVETVGTVLGTWAAAVVMSSAFLPVTMSCTAITAPAMAKMRKSWFT</sequence>
<feature type="transmembrane region" description="Helical" evidence="2">
    <location>
        <begin position="153"/>
        <end position="175"/>
    </location>
</feature>
<feature type="compositionally biased region" description="Basic and acidic residues" evidence="1">
    <location>
        <begin position="48"/>
        <end position="58"/>
    </location>
</feature>
<dbReference type="eggNOG" id="ENOG502S2EE">
    <property type="taxonomic scope" value="Eukaryota"/>
</dbReference>
<dbReference type="OrthoDB" id="426386at2759"/>